<reference evidence="1 2" key="2">
    <citation type="submission" date="2018-11" db="EMBL/GenBank/DDBJ databases">
        <authorList>
            <consortium name="Pathogen Informatics"/>
        </authorList>
    </citation>
    <scope>NUCLEOTIDE SEQUENCE [LARGE SCALE GENOMIC DNA]</scope>
</reference>
<sequence length="237" mass="25392">FQPNETFPTPVAVPKLPSAQLAPLSGTPNVEAFMGGRVPMNGTAFSGLPGMFPGMPDPRFGFLTPQQQYAIAVEQQVFQKQMEQQLRAHQLEMIRNGANGTVTSGSTVAVRDSPSHGGTPAAAVNAHGFPSNMLSPPFHNFGMDPRALAALMHNPQLHAAAAHPGDALQLQQLLAMSAAAQAQAQRPFLEQNALLQMTMMNPFNNELGSRIVNPGSLNSDMMRRLQQEGGFATTQRP</sequence>
<dbReference type="WBParaSite" id="OFLC_0001577901-mRNA-1">
    <property type="protein sequence ID" value="OFLC_0001577901-mRNA-1"/>
    <property type="gene ID" value="OFLC_0001577901"/>
</dbReference>
<evidence type="ECO:0000313" key="1">
    <source>
        <dbReference type="EMBL" id="VDP23741.1"/>
    </source>
</evidence>
<evidence type="ECO:0000313" key="2">
    <source>
        <dbReference type="Proteomes" id="UP000267606"/>
    </source>
</evidence>
<dbReference type="STRING" id="387005.A0A183I7Q4"/>
<protein>
    <submittedName>
        <fullName evidence="3">Clathrin assembly protein</fullName>
    </submittedName>
</protein>
<accession>A0A183I7Q4</accession>
<name>A0A183I7Q4_9BILA</name>
<dbReference type="EMBL" id="UZAJ01042821">
    <property type="protein sequence ID" value="VDP23741.1"/>
    <property type="molecule type" value="Genomic_DNA"/>
</dbReference>
<evidence type="ECO:0000313" key="3">
    <source>
        <dbReference type="WBParaSite" id="OFLC_0001577901-mRNA-1"/>
    </source>
</evidence>
<keyword evidence="2" id="KW-1185">Reference proteome</keyword>
<gene>
    <name evidence="1" type="ORF">OFLC_LOCUS15765</name>
</gene>
<dbReference type="AlphaFoldDB" id="A0A183I7Q4"/>
<dbReference type="Proteomes" id="UP000267606">
    <property type="component" value="Unassembled WGS sequence"/>
</dbReference>
<organism evidence="3">
    <name type="scientific">Onchocerca flexuosa</name>
    <dbReference type="NCBI Taxonomy" id="387005"/>
    <lineage>
        <taxon>Eukaryota</taxon>
        <taxon>Metazoa</taxon>
        <taxon>Ecdysozoa</taxon>
        <taxon>Nematoda</taxon>
        <taxon>Chromadorea</taxon>
        <taxon>Rhabditida</taxon>
        <taxon>Spirurina</taxon>
        <taxon>Spiruromorpha</taxon>
        <taxon>Filarioidea</taxon>
        <taxon>Onchocercidae</taxon>
        <taxon>Onchocerca</taxon>
    </lineage>
</organism>
<reference evidence="3" key="1">
    <citation type="submission" date="2016-06" db="UniProtKB">
        <authorList>
            <consortium name="WormBaseParasite"/>
        </authorList>
    </citation>
    <scope>IDENTIFICATION</scope>
</reference>
<proteinExistence type="predicted"/>